<evidence type="ECO:0000313" key="2">
    <source>
        <dbReference type="EMBL" id="KAK3389080.1"/>
    </source>
</evidence>
<reference evidence="2" key="1">
    <citation type="journal article" date="2023" name="Mol. Phylogenet. Evol.">
        <title>Genome-scale phylogeny and comparative genomics of the fungal order Sordariales.</title>
        <authorList>
            <person name="Hensen N."/>
            <person name="Bonometti L."/>
            <person name="Westerberg I."/>
            <person name="Brannstrom I.O."/>
            <person name="Guillou S."/>
            <person name="Cros-Aarteil S."/>
            <person name="Calhoun S."/>
            <person name="Haridas S."/>
            <person name="Kuo A."/>
            <person name="Mondo S."/>
            <person name="Pangilinan J."/>
            <person name="Riley R."/>
            <person name="LaButti K."/>
            <person name="Andreopoulos B."/>
            <person name="Lipzen A."/>
            <person name="Chen C."/>
            <person name="Yan M."/>
            <person name="Daum C."/>
            <person name="Ng V."/>
            <person name="Clum A."/>
            <person name="Steindorff A."/>
            <person name="Ohm R.A."/>
            <person name="Martin F."/>
            <person name="Silar P."/>
            <person name="Natvig D.O."/>
            <person name="Lalanne C."/>
            <person name="Gautier V."/>
            <person name="Ament-Velasquez S.L."/>
            <person name="Kruys A."/>
            <person name="Hutchinson M.I."/>
            <person name="Powell A.J."/>
            <person name="Barry K."/>
            <person name="Miller A.N."/>
            <person name="Grigoriev I.V."/>
            <person name="Debuchy R."/>
            <person name="Gladieux P."/>
            <person name="Hiltunen Thoren M."/>
            <person name="Johannesson H."/>
        </authorList>
    </citation>
    <scope>NUCLEOTIDE SEQUENCE</scope>
    <source>
        <strain evidence="2">FGSC 1904</strain>
    </source>
</reference>
<evidence type="ECO:0000256" key="1">
    <source>
        <dbReference type="SAM" id="SignalP"/>
    </source>
</evidence>
<gene>
    <name evidence="2" type="ORF">B0T20DRAFT_364112</name>
</gene>
<dbReference type="AlphaFoldDB" id="A0AAE0U3B0"/>
<feature type="chain" id="PRO_5041959646" evidence="1">
    <location>
        <begin position="21"/>
        <end position="125"/>
    </location>
</feature>
<dbReference type="Proteomes" id="UP001281003">
    <property type="component" value="Unassembled WGS sequence"/>
</dbReference>
<keyword evidence="3" id="KW-1185">Reference proteome</keyword>
<feature type="signal peptide" evidence="1">
    <location>
        <begin position="1"/>
        <end position="20"/>
    </location>
</feature>
<protein>
    <submittedName>
        <fullName evidence="2">Uncharacterized protein</fullName>
    </submittedName>
</protein>
<name>A0AAE0U3B0_SORBR</name>
<organism evidence="2 3">
    <name type="scientific">Sordaria brevicollis</name>
    <dbReference type="NCBI Taxonomy" id="83679"/>
    <lineage>
        <taxon>Eukaryota</taxon>
        <taxon>Fungi</taxon>
        <taxon>Dikarya</taxon>
        <taxon>Ascomycota</taxon>
        <taxon>Pezizomycotina</taxon>
        <taxon>Sordariomycetes</taxon>
        <taxon>Sordariomycetidae</taxon>
        <taxon>Sordariales</taxon>
        <taxon>Sordariaceae</taxon>
        <taxon>Sordaria</taxon>
    </lineage>
</organism>
<keyword evidence="1" id="KW-0732">Signal</keyword>
<proteinExistence type="predicted"/>
<evidence type="ECO:0000313" key="3">
    <source>
        <dbReference type="Proteomes" id="UP001281003"/>
    </source>
</evidence>
<sequence>MKFTTTAAFLLATGITAVAGMPWSSSSKAKTSSSVFEEDITLRIEVVPKSPNHKGSNQQLFFGSGSTAAKKAQHSFFDGDDDEKPEICWRLCAGEDLRCPEGWHSKNFGGCHTCCKTLDDESVDL</sequence>
<dbReference type="EMBL" id="JAUTDP010000014">
    <property type="protein sequence ID" value="KAK3389080.1"/>
    <property type="molecule type" value="Genomic_DNA"/>
</dbReference>
<reference evidence="2" key="2">
    <citation type="submission" date="2023-07" db="EMBL/GenBank/DDBJ databases">
        <authorList>
            <consortium name="Lawrence Berkeley National Laboratory"/>
            <person name="Haridas S."/>
            <person name="Hensen N."/>
            <person name="Bonometti L."/>
            <person name="Westerberg I."/>
            <person name="Brannstrom I.O."/>
            <person name="Guillou S."/>
            <person name="Cros-Aarteil S."/>
            <person name="Calhoun S."/>
            <person name="Kuo A."/>
            <person name="Mondo S."/>
            <person name="Pangilinan J."/>
            <person name="Riley R."/>
            <person name="LaButti K."/>
            <person name="Andreopoulos B."/>
            <person name="Lipzen A."/>
            <person name="Chen C."/>
            <person name="Yanf M."/>
            <person name="Daum C."/>
            <person name="Ng V."/>
            <person name="Clum A."/>
            <person name="Steindorff A."/>
            <person name="Ohm R."/>
            <person name="Martin F."/>
            <person name="Silar P."/>
            <person name="Natvig D."/>
            <person name="Lalanne C."/>
            <person name="Gautier V."/>
            <person name="Ament-velasquez S.L."/>
            <person name="Kruys A."/>
            <person name="Hutchinson M.I."/>
            <person name="Powell A.J."/>
            <person name="Barry K."/>
            <person name="Miller A.N."/>
            <person name="Grigoriev I.V."/>
            <person name="Debuchy R."/>
            <person name="Gladieux P."/>
            <person name="Thoren M.H."/>
            <person name="Johannesson H."/>
        </authorList>
    </citation>
    <scope>NUCLEOTIDE SEQUENCE</scope>
    <source>
        <strain evidence="2">FGSC 1904</strain>
    </source>
</reference>
<accession>A0AAE0U3B0</accession>
<comment type="caution">
    <text evidence="2">The sequence shown here is derived from an EMBL/GenBank/DDBJ whole genome shotgun (WGS) entry which is preliminary data.</text>
</comment>